<accession>A0A1M5GTC9</accession>
<feature type="transmembrane region" description="Helical" evidence="4">
    <location>
        <begin position="176"/>
        <end position="199"/>
    </location>
</feature>
<feature type="transmembrane region" description="Helical" evidence="4">
    <location>
        <begin position="109"/>
        <end position="125"/>
    </location>
</feature>
<dbReference type="AlphaFoldDB" id="A0A1M5GTC9"/>
<evidence type="ECO:0000256" key="3">
    <source>
        <dbReference type="ARBA" id="ARBA00023136"/>
    </source>
</evidence>
<dbReference type="EMBL" id="LT670817">
    <property type="protein sequence ID" value="SHG07026.1"/>
    <property type="molecule type" value="Genomic_DNA"/>
</dbReference>
<feature type="transmembrane region" description="Helical" evidence="4">
    <location>
        <begin position="287"/>
        <end position="306"/>
    </location>
</feature>
<feature type="domain" description="Major facilitator superfamily (MFS) profile" evidence="5">
    <location>
        <begin position="221"/>
        <end position="415"/>
    </location>
</feature>
<feature type="transmembrane region" description="Helical" evidence="4">
    <location>
        <begin position="312"/>
        <end position="335"/>
    </location>
</feature>
<feature type="transmembrane region" description="Helical" evidence="4">
    <location>
        <begin position="375"/>
        <end position="396"/>
    </location>
</feature>
<feature type="transmembrane region" description="Helical" evidence="4">
    <location>
        <begin position="52"/>
        <end position="72"/>
    </location>
</feature>
<dbReference type="PROSITE" id="PS50850">
    <property type="entry name" value="MFS"/>
    <property type="match status" value="1"/>
</dbReference>
<feature type="transmembrane region" description="Helical" evidence="4">
    <location>
        <begin position="20"/>
        <end position="46"/>
    </location>
</feature>
<keyword evidence="2 4" id="KW-1133">Transmembrane helix</keyword>
<evidence type="ECO:0000256" key="2">
    <source>
        <dbReference type="ARBA" id="ARBA00022989"/>
    </source>
</evidence>
<dbReference type="RefSeq" id="WP_079599608.1">
    <property type="nucleotide sequence ID" value="NZ_LT670817.1"/>
</dbReference>
<evidence type="ECO:0000259" key="5">
    <source>
        <dbReference type="PROSITE" id="PS50850"/>
    </source>
</evidence>
<keyword evidence="1 4" id="KW-0812">Transmembrane</keyword>
<dbReference type="PANTHER" id="PTHR23534:SF1">
    <property type="entry name" value="MAJOR FACILITATOR SUPERFAMILY PROTEIN"/>
    <property type="match status" value="1"/>
</dbReference>
<organism evidence="6 7">
    <name type="scientific">Bradyrhizobium erythrophlei</name>
    <dbReference type="NCBI Taxonomy" id="1437360"/>
    <lineage>
        <taxon>Bacteria</taxon>
        <taxon>Pseudomonadati</taxon>
        <taxon>Pseudomonadota</taxon>
        <taxon>Alphaproteobacteria</taxon>
        <taxon>Hyphomicrobiales</taxon>
        <taxon>Nitrobacteraceae</taxon>
        <taxon>Bradyrhizobium</taxon>
    </lineage>
</organism>
<feature type="transmembrane region" description="Helical" evidence="4">
    <location>
        <begin position="220"/>
        <end position="240"/>
    </location>
</feature>
<name>A0A1M5GTC9_9BRAD</name>
<protein>
    <submittedName>
        <fullName evidence="6">Predicted arabinose efflux permease, MFS family</fullName>
    </submittedName>
</protein>
<dbReference type="InterPro" id="IPR020846">
    <property type="entry name" value="MFS_dom"/>
</dbReference>
<proteinExistence type="predicted"/>
<keyword evidence="3 4" id="KW-0472">Membrane</keyword>
<dbReference type="OrthoDB" id="8558006at2"/>
<evidence type="ECO:0000313" key="6">
    <source>
        <dbReference type="EMBL" id="SHG07026.1"/>
    </source>
</evidence>
<reference evidence="6 7" key="1">
    <citation type="submission" date="2016-11" db="EMBL/GenBank/DDBJ databases">
        <authorList>
            <person name="Jaros S."/>
            <person name="Januszkiewicz K."/>
            <person name="Wedrychowicz H."/>
        </authorList>
    </citation>
    <scope>NUCLEOTIDE SEQUENCE [LARGE SCALE GENOMIC DNA]</scope>
    <source>
        <strain evidence="6 7">GAS138</strain>
    </source>
</reference>
<evidence type="ECO:0000256" key="1">
    <source>
        <dbReference type="ARBA" id="ARBA00022692"/>
    </source>
</evidence>
<feature type="transmembrane region" description="Helical" evidence="4">
    <location>
        <begin position="84"/>
        <end position="103"/>
    </location>
</feature>
<dbReference type="Pfam" id="PF07690">
    <property type="entry name" value="MFS_1"/>
    <property type="match status" value="1"/>
</dbReference>
<feature type="transmembrane region" description="Helical" evidence="4">
    <location>
        <begin position="347"/>
        <end position="369"/>
    </location>
</feature>
<dbReference type="Gene3D" id="1.20.1250.20">
    <property type="entry name" value="MFS general substrate transporter like domains"/>
    <property type="match status" value="1"/>
</dbReference>
<dbReference type="InterPro" id="IPR036259">
    <property type="entry name" value="MFS_trans_sf"/>
</dbReference>
<feature type="transmembrane region" description="Helical" evidence="4">
    <location>
        <begin position="145"/>
        <end position="164"/>
    </location>
</feature>
<dbReference type="SUPFAM" id="SSF103473">
    <property type="entry name" value="MFS general substrate transporter"/>
    <property type="match status" value="1"/>
</dbReference>
<gene>
    <name evidence="6" type="ORF">SAMN05443248_0176</name>
</gene>
<feature type="transmembrane region" description="Helical" evidence="4">
    <location>
        <begin position="260"/>
        <end position="280"/>
    </location>
</feature>
<evidence type="ECO:0000256" key="4">
    <source>
        <dbReference type="SAM" id="Phobius"/>
    </source>
</evidence>
<evidence type="ECO:0000313" key="7">
    <source>
        <dbReference type="Proteomes" id="UP000189796"/>
    </source>
</evidence>
<dbReference type="GO" id="GO:0022857">
    <property type="term" value="F:transmembrane transporter activity"/>
    <property type="evidence" value="ECO:0007669"/>
    <property type="project" value="InterPro"/>
</dbReference>
<dbReference type="PANTHER" id="PTHR23534">
    <property type="entry name" value="MFS PERMEASE"/>
    <property type="match status" value="1"/>
</dbReference>
<dbReference type="Proteomes" id="UP000189796">
    <property type="component" value="Chromosome I"/>
</dbReference>
<dbReference type="InterPro" id="IPR011701">
    <property type="entry name" value="MFS"/>
</dbReference>
<sequence length="415" mass="43601">MIDMTAADEISGDARARSNVVRLAAAQALTGANSAVIFATGSIVGATLAPDISLATVPLSMYVVGLAAGTLPTGAISRAYGRRVAFIIGTGCGVLTGLLGSFAILHASFPLFCCATFIGGLYGAVSQSYRFAAADGASAQYRPKAVSWVMAGGVFAGVLGPQLVQWTMDVWPPYLFAFSFVVQAIVALIAMAVLVGVDAPKPAPSDFHGGRPLFEIVRQPRFIVAAICGIVSYPMMNLVMTSAPLAMKICGLSISDSNFGIQWHIVAMYGPSFFTGSLIARFGARRVVAAGLLLEAGAATIGLTGITAMYFWATLIVLGVGWNFSFVGASALVLETHRPQERNKVQAFNDFLIFGTMAVGSFSSGQLLANYGWSAVNMVVYPPVLLGLTVLTLASFARRRRARLQAVSEFPEPSI</sequence>